<accession>A0AC61NLT5</accession>
<gene>
    <name evidence="1" type="ORF">JYE49_02540</name>
</gene>
<dbReference type="EMBL" id="CP068393">
    <property type="protein sequence ID" value="QUC67598.1"/>
    <property type="molecule type" value="Genomic_DNA"/>
</dbReference>
<name>A0AC61NLT5_9FIRM</name>
<evidence type="ECO:0000313" key="2">
    <source>
        <dbReference type="Proteomes" id="UP000682782"/>
    </source>
</evidence>
<evidence type="ECO:0000313" key="1">
    <source>
        <dbReference type="EMBL" id="QUC67598.1"/>
    </source>
</evidence>
<keyword evidence="2" id="KW-1185">Reference proteome</keyword>
<protein>
    <submittedName>
        <fullName evidence="1">Metallophosphoesterase</fullName>
    </submittedName>
</protein>
<reference evidence="1" key="1">
    <citation type="submission" date="2021-01" db="EMBL/GenBank/DDBJ databases">
        <title>Complete genome sequence of Clostridiales bacterium R-7.</title>
        <authorList>
            <person name="Mahoney-Kurpe S.C."/>
            <person name="Palevich N."/>
            <person name="Koike S."/>
            <person name="Moon C.D."/>
            <person name="Attwood G.T."/>
        </authorList>
    </citation>
    <scope>NUCLEOTIDE SEQUENCE</scope>
    <source>
        <strain evidence="1">R-7</strain>
    </source>
</reference>
<proteinExistence type="predicted"/>
<sequence length="233" mass="26376">MKRVLTEYTFRTDRVDRPLRLAVASDIHSSAFDDVLEEFGRCDAVLVPGDLVDRHRKNNRNALRFLEVAPDYAPVFLSIGNHERKYKHREEFLQRVRESRVNLLDNESTGFHGIRLGGLSSVRGDVPDKAFLDRFEKEEGYRLLMCHHPEMYRDYVSGRNIDLTLCGHAHGGQIQIAGHGLYAPGQGLFPKLTHGLYDSGKMLLSRGMTNGAKPRIPRIGNPCELIILNITPA</sequence>
<organism evidence="1 2">
    <name type="scientific">Aristaeella hokkaidonensis</name>
    <dbReference type="NCBI Taxonomy" id="3046382"/>
    <lineage>
        <taxon>Bacteria</taxon>
        <taxon>Bacillati</taxon>
        <taxon>Bacillota</taxon>
        <taxon>Clostridia</taxon>
        <taxon>Eubacteriales</taxon>
        <taxon>Aristaeellaceae</taxon>
        <taxon>Aristaeella</taxon>
    </lineage>
</organism>
<dbReference type="Proteomes" id="UP000682782">
    <property type="component" value="Chromosome"/>
</dbReference>